<dbReference type="PIRSF" id="PIRSF016821">
    <property type="entry name" value="HSP15"/>
    <property type="match status" value="1"/>
</dbReference>
<dbReference type="Gene3D" id="3.10.290.10">
    <property type="entry name" value="RNA-binding S4 domain"/>
    <property type="match status" value="1"/>
</dbReference>
<dbReference type="SMART" id="SM00363">
    <property type="entry name" value="S4"/>
    <property type="match status" value="1"/>
</dbReference>
<dbReference type="RefSeq" id="WP_193326018.1">
    <property type="nucleotide sequence ID" value="NZ_CP053291.1"/>
</dbReference>
<dbReference type="InterPro" id="IPR036986">
    <property type="entry name" value="S4_RNA-bd_sf"/>
</dbReference>
<evidence type="ECO:0000256" key="1">
    <source>
        <dbReference type="ARBA" id="ARBA00008396"/>
    </source>
</evidence>
<reference evidence="7 8" key="1">
    <citation type="submission" date="2020-10" db="EMBL/GenBank/DDBJ databases">
        <title>Trueperella pecoris sp. nov. isolated from bovine and porcine specimens.</title>
        <authorList>
            <person name="Schoenecker L."/>
            <person name="Schnydrig P."/>
            <person name="Brodard I."/>
            <person name="Thomann A."/>
            <person name="Hemphill A."/>
            <person name="Rodriguez-Campos S."/>
            <person name="Perreten V."/>
            <person name="Jores J."/>
            <person name="Kittl S."/>
        </authorList>
    </citation>
    <scope>NUCLEOTIDE SEQUENCE [LARGE SCALE GENOMIC DNA]</scope>
    <source>
        <strain evidence="7 8">15A0121</strain>
    </source>
</reference>
<feature type="compositionally biased region" description="Basic and acidic residues" evidence="5">
    <location>
        <begin position="108"/>
        <end position="117"/>
    </location>
</feature>
<proteinExistence type="inferred from homology"/>
<protein>
    <submittedName>
        <fullName evidence="7">RNA-binding S4 domain-containing protein</fullName>
    </submittedName>
</protein>
<dbReference type="GO" id="GO:0034605">
    <property type="term" value="P:cellular response to heat"/>
    <property type="evidence" value="ECO:0007669"/>
    <property type="project" value="InterPro"/>
</dbReference>
<dbReference type="GO" id="GO:0043023">
    <property type="term" value="F:ribosomal large subunit binding"/>
    <property type="evidence" value="ECO:0007669"/>
    <property type="project" value="InterPro"/>
</dbReference>
<dbReference type="Pfam" id="PF01479">
    <property type="entry name" value="S4"/>
    <property type="match status" value="1"/>
</dbReference>
<dbReference type="GO" id="GO:0003677">
    <property type="term" value="F:DNA binding"/>
    <property type="evidence" value="ECO:0007669"/>
    <property type="project" value="UniProtKB-KW"/>
</dbReference>
<evidence type="ECO:0000256" key="3">
    <source>
        <dbReference type="ARBA" id="ARBA00023125"/>
    </source>
</evidence>
<keyword evidence="8" id="KW-1185">Reference proteome</keyword>
<accession>A0A7M1QWP0</accession>
<dbReference type="Proteomes" id="UP000595053">
    <property type="component" value="Chromosome"/>
</dbReference>
<accession>A0A8A5U6U1</accession>
<evidence type="ECO:0000256" key="2">
    <source>
        <dbReference type="ARBA" id="ARBA00022884"/>
    </source>
</evidence>
<evidence type="ECO:0000256" key="5">
    <source>
        <dbReference type="SAM" id="MobiDB-lite"/>
    </source>
</evidence>
<dbReference type="AlphaFoldDB" id="A0A7M1QWP0"/>
<evidence type="ECO:0000256" key="4">
    <source>
        <dbReference type="PROSITE-ProRule" id="PRU00182"/>
    </source>
</evidence>
<dbReference type="CDD" id="cd00165">
    <property type="entry name" value="S4"/>
    <property type="match status" value="1"/>
</dbReference>
<sequence>MESVRIDQWLWAVRQTKTRSAATAACRAGHVRVNDEPVKAAAKVKVGDVVRYRVQGWDRILKVEKLLVKRVGAPVAREAYEDLTPERPKIFIPVMQREQGTGRPTKRERRELDRLFGRDSNFGRMR</sequence>
<gene>
    <name evidence="7" type="ORF">INS88_03530</name>
</gene>
<name>A0A7M1QWP0_9ACTO</name>
<dbReference type="GO" id="GO:0003727">
    <property type="term" value="F:single-stranded RNA binding"/>
    <property type="evidence" value="ECO:0007669"/>
    <property type="project" value="InterPro"/>
</dbReference>
<dbReference type="InterPro" id="IPR002942">
    <property type="entry name" value="S4_RNA-bd"/>
</dbReference>
<organism evidence="7 8">
    <name type="scientific">Trueperella pecoris</name>
    <dbReference type="NCBI Taxonomy" id="2733571"/>
    <lineage>
        <taxon>Bacteria</taxon>
        <taxon>Bacillati</taxon>
        <taxon>Actinomycetota</taxon>
        <taxon>Actinomycetes</taxon>
        <taxon>Actinomycetales</taxon>
        <taxon>Actinomycetaceae</taxon>
        <taxon>Trueperella</taxon>
    </lineage>
</organism>
<dbReference type="InterPro" id="IPR025708">
    <property type="entry name" value="HSP15"/>
</dbReference>
<dbReference type="EMBL" id="CP063213">
    <property type="protein sequence ID" value="QOR46286.1"/>
    <property type="molecule type" value="Genomic_DNA"/>
</dbReference>
<keyword evidence="2 4" id="KW-0694">RNA-binding</keyword>
<evidence type="ECO:0000313" key="7">
    <source>
        <dbReference type="EMBL" id="QOR46286.1"/>
    </source>
</evidence>
<dbReference type="SUPFAM" id="SSF55174">
    <property type="entry name" value="Alpha-L RNA-binding motif"/>
    <property type="match status" value="1"/>
</dbReference>
<evidence type="ECO:0000259" key="6">
    <source>
        <dbReference type="SMART" id="SM00363"/>
    </source>
</evidence>
<dbReference type="PROSITE" id="PS50889">
    <property type="entry name" value="S4"/>
    <property type="match status" value="1"/>
</dbReference>
<feature type="domain" description="RNA-binding S4" evidence="6">
    <location>
        <begin position="4"/>
        <end position="69"/>
    </location>
</feature>
<comment type="similarity">
    <text evidence="1">Belongs to the HSP15 family.</text>
</comment>
<feature type="region of interest" description="Disordered" evidence="5">
    <location>
        <begin position="95"/>
        <end position="126"/>
    </location>
</feature>
<evidence type="ECO:0000313" key="8">
    <source>
        <dbReference type="Proteomes" id="UP000595053"/>
    </source>
</evidence>
<keyword evidence="3" id="KW-0238">DNA-binding</keyword>